<comment type="caution">
    <text evidence="6">The sequence shown here is derived from an EMBL/GenBank/DDBJ whole genome shotgun (WGS) entry which is preliminary data.</text>
</comment>
<evidence type="ECO:0000259" key="5">
    <source>
        <dbReference type="Pfam" id="PF06094"/>
    </source>
</evidence>
<keyword evidence="2" id="KW-0808">Transferase</keyword>
<dbReference type="Pfam" id="PF06094">
    <property type="entry name" value="GGACT"/>
    <property type="match status" value="1"/>
</dbReference>
<dbReference type="GO" id="GO:0016740">
    <property type="term" value="F:transferase activity"/>
    <property type="evidence" value="ECO:0007669"/>
    <property type="project" value="UniProtKB-KW"/>
</dbReference>
<dbReference type="InterPro" id="IPR036568">
    <property type="entry name" value="GGCT-like_sf"/>
</dbReference>
<gene>
    <name evidence="6" type="ORF">A1O9_08557</name>
</gene>
<feature type="domain" description="Gamma-glutamylcyclotransferase AIG2-like" evidence="5">
    <location>
        <begin position="217"/>
        <end position="302"/>
    </location>
</feature>
<dbReference type="PANTHER" id="PTHR31544:SF4">
    <property type="entry name" value="GAMMA-GLUTAMYLCYCLOTRANSFERASE-RELATED"/>
    <property type="match status" value="1"/>
</dbReference>
<dbReference type="InterPro" id="IPR045038">
    <property type="entry name" value="AIG2-like"/>
</dbReference>
<dbReference type="EMBL" id="AMGV01000007">
    <property type="protein sequence ID" value="KEF55806.1"/>
    <property type="molecule type" value="Genomic_DNA"/>
</dbReference>
<evidence type="ECO:0000313" key="6">
    <source>
        <dbReference type="EMBL" id="KEF55806.1"/>
    </source>
</evidence>
<dbReference type="GeneID" id="25283469"/>
<dbReference type="HOGENOM" id="CLU_075111_1_0_1"/>
<dbReference type="RefSeq" id="XP_013258396.1">
    <property type="nucleotide sequence ID" value="XM_013402942.1"/>
</dbReference>
<reference evidence="6 7" key="1">
    <citation type="submission" date="2013-03" db="EMBL/GenBank/DDBJ databases">
        <title>The Genome Sequence of Exophiala aquamarina CBS 119918.</title>
        <authorList>
            <consortium name="The Broad Institute Genomics Platform"/>
            <person name="Cuomo C."/>
            <person name="de Hoog S."/>
            <person name="Gorbushina A."/>
            <person name="Walker B."/>
            <person name="Young S.K."/>
            <person name="Zeng Q."/>
            <person name="Gargeya S."/>
            <person name="Fitzgerald M."/>
            <person name="Haas B."/>
            <person name="Abouelleil A."/>
            <person name="Allen A.W."/>
            <person name="Alvarado L."/>
            <person name="Arachchi H.M."/>
            <person name="Berlin A.M."/>
            <person name="Chapman S.B."/>
            <person name="Gainer-Dewar J."/>
            <person name="Goldberg J."/>
            <person name="Griggs A."/>
            <person name="Gujja S."/>
            <person name="Hansen M."/>
            <person name="Howarth C."/>
            <person name="Imamovic A."/>
            <person name="Ireland A."/>
            <person name="Larimer J."/>
            <person name="McCowan C."/>
            <person name="Murphy C."/>
            <person name="Pearson M."/>
            <person name="Poon T.W."/>
            <person name="Priest M."/>
            <person name="Roberts A."/>
            <person name="Saif S."/>
            <person name="Shea T."/>
            <person name="Sisk P."/>
            <person name="Sykes S."/>
            <person name="Wortman J."/>
            <person name="Nusbaum C."/>
            <person name="Birren B."/>
        </authorList>
    </citation>
    <scope>NUCLEOTIDE SEQUENCE [LARGE SCALE GENOMIC DNA]</scope>
    <source>
        <strain evidence="6 7">CBS 119918</strain>
    </source>
</reference>
<evidence type="ECO:0000256" key="3">
    <source>
        <dbReference type="ARBA" id="ARBA00030602"/>
    </source>
</evidence>
<dbReference type="SUPFAM" id="SSF110857">
    <property type="entry name" value="Gamma-glutamyl cyclotransferase-like"/>
    <property type="match status" value="1"/>
</dbReference>
<dbReference type="PANTHER" id="PTHR31544">
    <property type="entry name" value="AIG2-LIKE PROTEIN D"/>
    <property type="match status" value="1"/>
</dbReference>
<keyword evidence="7" id="KW-1185">Reference proteome</keyword>
<evidence type="ECO:0000256" key="2">
    <source>
        <dbReference type="ARBA" id="ARBA00022679"/>
    </source>
</evidence>
<sequence>MDVLAELESMAINVADADDEPISDATIQRWEMLFGFTPSEASAAIETHRQDFSRTRVGHELWDAIKVEKEAKGHDRESYEYSLRNPHVPKGGSPSAAASERQGTFIVQLAGPLNSPARVQEAAALDRAPALVKGVGENGESQFCEIDTAAKANLQKWVSEHHAGFQPTIVRLSKAKKELCRHSLAPMLGKECVLPQHRADEADFRPSPSADQYPVWYFFYGTLADPDVLSRHLGLEKGAQYLEAETVGGRIRTWAGKYKALVDAPGEIVSGSAFKVESREQEDTLRFYETDHYEVVRCQIATRLGVLDGLTFRFDGEEKDLD</sequence>
<protein>
    <recommendedName>
        <fullName evidence="3">Putative gamma-glutamylcyclotransferase</fullName>
    </recommendedName>
</protein>
<dbReference type="Gene3D" id="3.10.490.10">
    <property type="entry name" value="Gamma-glutamyl cyclotransferase-like"/>
    <property type="match status" value="1"/>
</dbReference>
<evidence type="ECO:0000256" key="4">
    <source>
        <dbReference type="SAM" id="MobiDB-lite"/>
    </source>
</evidence>
<proteinExistence type="inferred from homology"/>
<dbReference type="VEuPathDB" id="FungiDB:A1O9_08557"/>
<dbReference type="InterPro" id="IPR009288">
    <property type="entry name" value="AIG2-like_dom"/>
</dbReference>
<organism evidence="6 7">
    <name type="scientific">Exophiala aquamarina CBS 119918</name>
    <dbReference type="NCBI Taxonomy" id="1182545"/>
    <lineage>
        <taxon>Eukaryota</taxon>
        <taxon>Fungi</taxon>
        <taxon>Dikarya</taxon>
        <taxon>Ascomycota</taxon>
        <taxon>Pezizomycotina</taxon>
        <taxon>Eurotiomycetes</taxon>
        <taxon>Chaetothyriomycetidae</taxon>
        <taxon>Chaetothyriales</taxon>
        <taxon>Herpotrichiellaceae</taxon>
        <taxon>Exophiala</taxon>
    </lineage>
</organism>
<evidence type="ECO:0000256" key="1">
    <source>
        <dbReference type="ARBA" id="ARBA00008861"/>
    </source>
</evidence>
<dbReference type="CDD" id="cd06661">
    <property type="entry name" value="GGCT_like"/>
    <property type="match status" value="1"/>
</dbReference>
<dbReference type="InterPro" id="IPR013024">
    <property type="entry name" value="GGCT-like"/>
</dbReference>
<comment type="similarity">
    <text evidence="1">Belongs to the gamma-glutamylcyclotransferase family.</text>
</comment>
<feature type="region of interest" description="Disordered" evidence="4">
    <location>
        <begin position="75"/>
        <end position="99"/>
    </location>
</feature>
<name>A0A072P7L3_9EURO</name>
<accession>A0A072P7L3</accession>
<dbReference type="OrthoDB" id="3262926at2759"/>
<evidence type="ECO:0000313" key="7">
    <source>
        <dbReference type="Proteomes" id="UP000027920"/>
    </source>
</evidence>
<dbReference type="Proteomes" id="UP000027920">
    <property type="component" value="Unassembled WGS sequence"/>
</dbReference>
<dbReference type="AlphaFoldDB" id="A0A072P7L3"/>